<name>A0ACC3SJ16_9PEZI</name>
<gene>
    <name evidence="1" type="ORF">M8818_001679</name>
</gene>
<evidence type="ECO:0000313" key="1">
    <source>
        <dbReference type="EMBL" id="KAK8216716.1"/>
    </source>
</evidence>
<accession>A0ACC3SJ16</accession>
<dbReference type="Proteomes" id="UP001320706">
    <property type="component" value="Unassembled WGS sequence"/>
</dbReference>
<comment type="caution">
    <text evidence="1">The sequence shown here is derived from an EMBL/GenBank/DDBJ whole genome shotgun (WGS) entry which is preliminary data.</text>
</comment>
<evidence type="ECO:0000313" key="2">
    <source>
        <dbReference type="Proteomes" id="UP001320706"/>
    </source>
</evidence>
<keyword evidence="2" id="KW-1185">Reference proteome</keyword>
<organism evidence="1 2">
    <name type="scientific">Zalaria obscura</name>
    <dbReference type="NCBI Taxonomy" id="2024903"/>
    <lineage>
        <taxon>Eukaryota</taxon>
        <taxon>Fungi</taxon>
        <taxon>Dikarya</taxon>
        <taxon>Ascomycota</taxon>
        <taxon>Pezizomycotina</taxon>
        <taxon>Dothideomycetes</taxon>
        <taxon>Dothideomycetidae</taxon>
        <taxon>Dothideales</taxon>
        <taxon>Zalariaceae</taxon>
        <taxon>Zalaria</taxon>
    </lineage>
</organism>
<sequence>MTGARKGVPRSATRARFDANDPNRPTISGYNQPPAASRLAERRRTSAKSLPDSPGPETPEKDDNLFQRAPQRGGTPQQGATLPGAGSSSQPGPGEAYYPPPIGAAAPASNTLHIPNPAGINRLSSTASTSTTRAQRGSPPPPKTPATDHPNGAFDTRYAAASNATSASLAAQTGAAAQRANQYASSTARPGASTPQQAQQQQSPPRRPWTPTERGASPHGPLMSYRGMDEVPATSSAQNPIAGVSAPTPLPYQVPPQSAPGHQQLFQPEELQRLNIHEEPPPAYSSVPAPAGGTAPGAVTAQGYPDEKRSGSVPAPLPVSNHGSPGPAGMQDPNLHRHPAFANDVPMQPQTQPQGAAVPQHSTSTVVPIQVQPTPSPQPGAGPASPPPLPEGWIAHLDSNSGQYYYIHLPTQSTQWEFPKGPTPLNLQEPLSPTGTFVNPLASPALSSFQQPLASPGFPVQHAQYRESMLSMASVATPTAGAFTGPPPSAGVDMYKISPTNGVYFGPYLRYTNMDLERGLWLGSILLVTDVPQPPTIHIHQSADLSPNPRQLKANPIYSHQRYLFYRYDVDLVMEDQGTKWTYAITSHLGCTRYEFLVAGRYETSWRFIAHSGNDFALSVNANERSKLGGIGLMWRDILQKHLETGGFHAQLGLGGQIYADRLWKEIPALKQWTAMSGKENRKNAPWTPRHEDDVTHSFFHYYTSHFDQPHLREAFAQIPHILTLDDHDIFDGFGSYPEYMQSSNMFKNIGRIGIEMYLLFQHHTTHEILRNVSADLDLFTITGSGWHFVKYLGPAVVVVGPDTRSERNEHQVMAGPSYQGLFPKVAVLPSSVQHCIWMIPVPVIYPRLETAEQIAHTVATGKKAVTGTFNMLGRVTSSVAGVVGAKGVVGEGFSSIKKAVGKSGLMSGILSPFGDIDMLDELRDMWTHESKDLERTYIIRTLQGISHNKSLRMTFLSGSVNACGAGLVHDPQHPSDHKTMYQLIASAVVNAPPSGYVLRLLNNNNKPIYIPQNGHRSHYGSGGQGMQPTDTKEDMMEIFTADVNGAPREQKRLMGRRNYVALVAYDPEVVQGTFGQVTPGVHGMGKESGRLSLAADFMVQNEGSYQVAVKYGPVVVPSLDYGR</sequence>
<proteinExistence type="predicted"/>
<reference evidence="1" key="1">
    <citation type="submission" date="2024-02" db="EMBL/GenBank/DDBJ databases">
        <title>Metagenome Assembled Genome of Zalaria obscura JY119.</title>
        <authorList>
            <person name="Vighnesh L."/>
            <person name="Jagadeeshwari U."/>
            <person name="Venkata Ramana C."/>
            <person name="Sasikala C."/>
        </authorList>
    </citation>
    <scope>NUCLEOTIDE SEQUENCE</scope>
    <source>
        <strain evidence="1">JY119</strain>
    </source>
</reference>
<dbReference type="EMBL" id="JAMKPW020000007">
    <property type="protein sequence ID" value="KAK8216716.1"/>
    <property type="molecule type" value="Genomic_DNA"/>
</dbReference>
<protein>
    <submittedName>
        <fullName evidence="1">Uncharacterized protein</fullName>
    </submittedName>
</protein>